<feature type="domain" description="Protein kinase" evidence="4">
    <location>
        <begin position="16"/>
        <end position="273"/>
    </location>
</feature>
<dbReference type="SMART" id="SM00220">
    <property type="entry name" value="S_TKc"/>
    <property type="match status" value="1"/>
</dbReference>
<evidence type="ECO:0000256" key="3">
    <source>
        <dbReference type="SAM" id="Coils"/>
    </source>
</evidence>
<dbReference type="AlphaFoldDB" id="J7GB56"/>
<evidence type="ECO:0000313" key="6">
    <source>
        <dbReference type="Proteomes" id="UP000243348"/>
    </source>
</evidence>
<evidence type="ECO:0000256" key="2">
    <source>
        <dbReference type="ARBA" id="ARBA00022840"/>
    </source>
</evidence>
<feature type="coiled-coil region" evidence="3">
    <location>
        <begin position="463"/>
        <end position="509"/>
    </location>
</feature>
<keyword evidence="5" id="KW-0542">Nucleomorph</keyword>
<keyword evidence="5" id="KW-0808">Transferase</keyword>
<dbReference type="GO" id="GO:0005524">
    <property type="term" value="F:ATP binding"/>
    <property type="evidence" value="ECO:0007669"/>
    <property type="project" value="UniProtKB-KW"/>
</dbReference>
<protein>
    <submittedName>
        <fullName evidence="5">BR-serine/threonine kinase-like protein</fullName>
    </submittedName>
</protein>
<dbReference type="InterPro" id="IPR008271">
    <property type="entry name" value="Ser/Thr_kinase_AS"/>
</dbReference>
<dbReference type="InterPro" id="IPR011009">
    <property type="entry name" value="Kinase-like_dom_sf"/>
</dbReference>
<dbReference type="FunFam" id="3.30.200.20:FF:000042">
    <property type="entry name" value="Aurora kinase A"/>
    <property type="match status" value="1"/>
</dbReference>
<organism evidence="5 6">
    <name type="scientific">Chroomonas mesostigmatica CCMP1168</name>
    <dbReference type="NCBI Taxonomy" id="1195612"/>
    <lineage>
        <taxon>Eukaryota</taxon>
        <taxon>Cryptophyceae</taxon>
        <taxon>Pyrenomonadales</taxon>
        <taxon>Chroomonadaceae</taxon>
        <taxon>Chroomonas</taxon>
    </lineage>
</organism>
<dbReference type="SUPFAM" id="SSF56112">
    <property type="entry name" value="Protein kinase-like (PK-like)"/>
    <property type="match status" value="1"/>
</dbReference>
<proteinExistence type="predicted"/>
<dbReference type="InterPro" id="IPR000719">
    <property type="entry name" value="Prot_kinase_dom"/>
</dbReference>
<reference evidence="5 6" key="1">
    <citation type="journal article" date="2012" name="Genome Biol. Evol.">
        <title>Nucleomorph genome sequence of the cryptophyte alga Chroomonas mesostigmatica CCMP1168 reveals lineage-specific gene loss and genome complexity.</title>
        <authorList>
            <person name="Moore C.E."/>
            <person name="Curtis B."/>
            <person name="Mills T."/>
            <person name="Tanifuji G."/>
            <person name="Archibald J.M."/>
        </authorList>
    </citation>
    <scope>NUCLEOTIDE SEQUENCE [LARGE SCALE GENOMIC DNA]</scope>
    <source>
        <strain evidence="5 6">CCMP1168</strain>
    </source>
</reference>
<keyword evidence="2" id="KW-0067">ATP-binding</keyword>
<dbReference type="PANTHER" id="PTHR24346:SF30">
    <property type="entry name" value="MATERNAL EMBRYONIC LEUCINE ZIPPER KINASE"/>
    <property type="match status" value="1"/>
</dbReference>
<dbReference type="GO" id="GO:0004674">
    <property type="term" value="F:protein serine/threonine kinase activity"/>
    <property type="evidence" value="ECO:0007669"/>
    <property type="project" value="TreeGrafter"/>
</dbReference>
<keyword evidence="1" id="KW-0547">Nucleotide-binding</keyword>
<dbReference type="PROSITE" id="PS00108">
    <property type="entry name" value="PROTEIN_KINASE_ST"/>
    <property type="match status" value="1"/>
</dbReference>
<dbReference type="GO" id="GO:0005737">
    <property type="term" value="C:cytoplasm"/>
    <property type="evidence" value="ECO:0007669"/>
    <property type="project" value="TreeGrafter"/>
</dbReference>
<dbReference type="PROSITE" id="PS50011">
    <property type="entry name" value="PROTEIN_KINASE_DOM"/>
    <property type="match status" value="1"/>
</dbReference>
<dbReference type="GO" id="GO:0035556">
    <property type="term" value="P:intracellular signal transduction"/>
    <property type="evidence" value="ECO:0007669"/>
    <property type="project" value="TreeGrafter"/>
</dbReference>
<sequence>MNVTNEKKMKKKIGYYSIKKKLGEGAAAVVYKGYNSKWKQKVAIKVIEKAIIKKKPDIVPKIKKEISIMKLFFHPHVLKIIDVLEDRKCVYLILEYCIHGDFLGYINKKRDKKFGFRDQEILRFFKQMIGGLEYIHAHNICHLDLKPENMLLGSNYQLKIADFGLSLGYQKNLKDFAGTVNYSSPEVLESKPFDGKISDMWSIGASLYVFSVGSLPYEDDFDRAKKILRQIKTKFPYLPSYLSNGCKKMLRSLLKIPIYSRINIEQIKLNSWYNLKKLSRTCFLISPDLNLRIFNAEINKDLAPRVFTDVLNLGIEKDDLSCFHVIYSFYKTQMRIYYYQFIWCSLARKKDLHRHLVKTKQKNQMKKKIKKYLAKKISKIKIKKRLKNITILEMEKFQKEEGTLFESIVEIKPKNVLVKKLWKFLSRRKKEIKRERDLYNFQKNKNKKEKIEKIHEMRQSQLQKKIEKEKNALRSELIKLKKIDMKIDFRKLKRKISKKINKKKKLSSRHVGKIIKIERGNDFGQWDISLKRKRKKKKIFSIIANIKKKIELIRDYEIFCFEINDKIKKEKHILIQRILSKKKNKFEKKVELLFGKLKKKNEKFSQTIITSNKKKKKNFIYRQLQTKLYYRLKKKKKYYRTLEQKNPNFKKKKKFTN</sequence>
<dbReference type="EMBL" id="CP003682">
    <property type="protein sequence ID" value="AFP65645.1"/>
    <property type="molecule type" value="Genomic_DNA"/>
</dbReference>
<geneLocation type="nucleomorph" evidence="5"/>
<evidence type="ECO:0000313" key="5">
    <source>
        <dbReference type="EMBL" id="AFP65645.1"/>
    </source>
</evidence>
<evidence type="ECO:0000256" key="1">
    <source>
        <dbReference type="ARBA" id="ARBA00022741"/>
    </source>
</evidence>
<gene>
    <name evidence="5" type="primary">BRSK</name>
    <name evidence="5" type="ORF">CMESO_501</name>
</gene>
<dbReference type="FunFam" id="1.10.510.10:FF:000571">
    <property type="entry name" value="Maternal embryonic leucine zipper kinase"/>
    <property type="match status" value="1"/>
</dbReference>
<accession>J7GB56</accession>
<evidence type="ECO:0000259" key="4">
    <source>
        <dbReference type="PROSITE" id="PS50011"/>
    </source>
</evidence>
<keyword evidence="5" id="KW-0418">Kinase</keyword>
<keyword evidence="3" id="KW-0175">Coiled coil</keyword>
<name>J7GB56_9CRYP</name>
<dbReference type="PANTHER" id="PTHR24346">
    <property type="entry name" value="MAP/MICROTUBULE AFFINITY-REGULATING KINASE"/>
    <property type="match status" value="1"/>
</dbReference>
<dbReference type="Proteomes" id="UP000243348">
    <property type="component" value="Nucleomorph 3"/>
</dbReference>
<dbReference type="Pfam" id="PF00069">
    <property type="entry name" value="Pkinase"/>
    <property type="match status" value="1"/>
</dbReference>
<dbReference type="Gene3D" id="1.10.510.10">
    <property type="entry name" value="Transferase(Phosphotransferase) domain 1"/>
    <property type="match status" value="1"/>
</dbReference>